<gene>
    <name evidence="2" type="ORF">KHLLAP_LOCUS12817</name>
</gene>
<protein>
    <submittedName>
        <fullName evidence="2">Uu.00g053640.m01.CDS01</fullName>
    </submittedName>
</protein>
<organism evidence="2 3">
    <name type="scientific">Anthostomella pinea</name>
    <dbReference type="NCBI Taxonomy" id="933095"/>
    <lineage>
        <taxon>Eukaryota</taxon>
        <taxon>Fungi</taxon>
        <taxon>Dikarya</taxon>
        <taxon>Ascomycota</taxon>
        <taxon>Pezizomycotina</taxon>
        <taxon>Sordariomycetes</taxon>
        <taxon>Xylariomycetidae</taxon>
        <taxon>Xylariales</taxon>
        <taxon>Xylariaceae</taxon>
        <taxon>Anthostomella</taxon>
    </lineage>
</organism>
<reference evidence="2" key="1">
    <citation type="submission" date="2023-10" db="EMBL/GenBank/DDBJ databases">
        <authorList>
            <person name="Hackl T."/>
        </authorList>
    </citation>
    <scope>NUCLEOTIDE SEQUENCE</scope>
</reference>
<feature type="region of interest" description="Disordered" evidence="1">
    <location>
        <begin position="20"/>
        <end position="47"/>
    </location>
</feature>
<dbReference type="Gene3D" id="3.30.920.50">
    <property type="entry name" value="Beta-1,3-glucanase, C-terminal domain"/>
    <property type="match status" value="1"/>
</dbReference>
<dbReference type="InterPro" id="IPR042517">
    <property type="entry name" value="Glyco_hydro_64_N_2"/>
</dbReference>
<evidence type="ECO:0000313" key="3">
    <source>
        <dbReference type="Proteomes" id="UP001295740"/>
    </source>
</evidence>
<feature type="compositionally biased region" description="Polar residues" evidence="1">
    <location>
        <begin position="20"/>
        <end position="46"/>
    </location>
</feature>
<proteinExistence type="predicted"/>
<sequence>MTEFTSIYKQRLPASLMLSATTSQHTSTPSGRNAPRTQKPQLPTSHARSKAICSLARATTAKTLSRLLVTSSAANQGPTSAIEADDNDVHRAIGSRLCAAFNRTTLMMTGGNTKPGLSSTS</sequence>
<evidence type="ECO:0000313" key="2">
    <source>
        <dbReference type="EMBL" id="CAJ2512349.1"/>
    </source>
</evidence>
<accession>A0AAI8YPF5</accession>
<name>A0AAI8YPF5_9PEZI</name>
<keyword evidence="3" id="KW-1185">Reference proteome</keyword>
<dbReference type="AlphaFoldDB" id="A0AAI8YPF5"/>
<dbReference type="EMBL" id="CAUWAG010000019">
    <property type="protein sequence ID" value="CAJ2512349.1"/>
    <property type="molecule type" value="Genomic_DNA"/>
</dbReference>
<dbReference type="Proteomes" id="UP001295740">
    <property type="component" value="Unassembled WGS sequence"/>
</dbReference>
<evidence type="ECO:0000256" key="1">
    <source>
        <dbReference type="SAM" id="MobiDB-lite"/>
    </source>
</evidence>
<comment type="caution">
    <text evidence="2">The sequence shown here is derived from an EMBL/GenBank/DDBJ whole genome shotgun (WGS) entry which is preliminary data.</text>
</comment>